<comment type="caution">
    <text evidence="1">The sequence shown here is derived from an EMBL/GenBank/DDBJ whole genome shotgun (WGS) entry which is preliminary data.</text>
</comment>
<keyword evidence="1" id="KW-0378">Hydrolase</keyword>
<dbReference type="PANTHER" id="PTHR48098:SF3">
    <property type="entry name" value="IRON(III) ENTEROBACTIN ESTERASE"/>
    <property type="match status" value="1"/>
</dbReference>
<reference evidence="1 2" key="1">
    <citation type="submission" date="2024-04" db="EMBL/GenBank/DDBJ databases">
        <title>whole genome sequencing of Lutimonas vermicola strain IMCC1616.</title>
        <authorList>
            <person name="Bae S.S."/>
        </authorList>
    </citation>
    <scope>NUCLEOTIDE SEQUENCE [LARGE SCALE GENOMIC DNA]</scope>
    <source>
        <strain evidence="1 2">IMCC1616</strain>
    </source>
</reference>
<dbReference type="Pfam" id="PF00756">
    <property type="entry name" value="Esterase"/>
    <property type="match status" value="1"/>
</dbReference>
<proteinExistence type="predicted"/>
<dbReference type="Gene3D" id="3.40.50.1820">
    <property type="entry name" value="alpha/beta hydrolase"/>
    <property type="match status" value="1"/>
</dbReference>
<dbReference type="InterPro" id="IPR000801">
    <property type="entry name" value="Esterase-like"/>
</dbReference>
<sequence length="493" mass="56141">MHIRLNFFIFLFLLSTSILAQQIKVSYSSSAFDGVFSGKVLLYLSKDGKTPKDLGIGLPTLSCFSIEVNQIKPNTSVLFNDSAISYPVKLSDIERGEYYVQAVWDRNTGGRNRNIGNSVGNMYSEAVKFNFTKDPNKEFSILCSEKITGPIFKETVYTKELKAPSPLLSAFYKQPTTVDAAVLLPKEYYSQSSRKFPVHFIVSGYGGDYHRYSDKEQMSQPLDTTACITVFLDGNCPTGHSTYANSDNNGPWGDALVNEFIPLLEKNYRCDGARLLSGHSSGGWTVLWLQANYPTTFAGCWSSSPDPVDFRNFQKVNLYADKNMYYDEKNELRLDATIAGRIPWIYLRDDYGIENVIYRGEQYVSWNAVWGKKAKDGSPEKICDIITGEIDSLVVAHWKEYDISLLIRNHWPELKPNLDNKIRVSAGNHDNYFLNQAVELLEVEMKILNANFVFEYYPGDHFTLNYLEYKMAGYTFLENKYATWLSKKSTLKE</sequence>
<dbReference type="InterPro" id="IPR050583">
    <property type="entry name" value="Mycobacterial_A85_antigen"/>
</dbReference>
<dbReference type="PANTHER" id="PTHR48098">
    <property type="entry name" value="ENTEROCHELIN ESTERASE-RELATED"/>
    <property type="match status" value="1"/>
</dbReference>
<gene>
    <name evidence="1" type="ORF">AABB81_11570</name>
</gene>
<protein>
    <submittedName>
        <fullName evidence="1">Alpha/beta hydrolase-fold protein</fullName>
    </submittedName>
</protein>
<name>A0ABU9L4H9_9FLAO</name>
<dbReference type="SUPFAM" id="SSF53474">
    <property type="entry name" value="alpha/beta-Hydrolases"/>
    <property type="match status" value="1"/>
</dbReference>
<dbReference type="Proteomes" id="UP001474120">
    <property type="component" value="Unassembled WGS sequence"/>
</dbReference>
<evidence type="ECO:0000313" key="2">
    <source>
        <dbReference type="Proteomes" id="UP001474120"/>
    </source>
</evidence>
<accession>A0ABU9L4H9</accession>
<dbReference type="GO" id="GO:0016787">
    <property type="term" value="F:hydrolase activity"/>
    <property type="evidence" value="ECO:0007669"/>
    <property type="project" value="UniProtKB-KW"/>
</dbReference>
<keyword evidence="2" id="KW-1185">Reference proteome</keyword>
<dbReference type="EMBL" id="JBCDNA010000002">
    <property type="protein sequence ID" value="MEL4456539.1"/>
    <property type="molecule type" value="Genomic_DNA"/>
</dbReference>
<organism evidence="1 2">
    <name type="scientific">Lutimonas vermicola</name>
    <dbReference type="NCBI Taxonomy" id="414288"/>
    <lineage>
        <taxon>Bacteria</taxon>
        <taxon>Pseudomonadati</taxon>
        <taxon>Bacteroidota</taxon>
        <taxon>Flavobacteriia</taxon>
        <taxon>Flavobacteriales</taxon>
        <taxon>Flavobacteriaceae</taxon>
        <taxon>Lutimonas</taxon>
    </lineage>
</organism>
<dbReference type="RefSeq" id="WP_342160684.1">
    <property type="nucleotide sequence ID" value="NZ_JBCDNA010000002.1"/>
</dbReference>
<evidence type="ECO:0000313" key="1">
    <source>
        <dbReference type="EMBL" id="MEL4456539.1"/>
    </source>
</evidence>
<dbReference type="InterPro" id="IPR029058">
    <property type="entry name" value="AB_hydrolase_fold"/>
</dbReference>